<dbReference type="CDD" id="cd00067">
    <property type="entry name" value="GAL4"/>
    <property type="match status" value="1"/>
</dbReference>
<evidence type="ECO:0000256" key="4">
    <source>
        <dbReference type="ARBA" id="ARBA00023163"/>
    </source>
</evidence>
<dbReference type="GO" id="GO:0006351">
    <property type="term" value="P:DNA-templated transcription"/>
    <property type="evidence" value="ECO:0007669"/>
    <property type="project" value="InterPro"/>
</dbReference>
<sequence>MSSQTRNEPDEGYFNDISRQPNRRKNESPGSAHENNDPQNDAVDGGLPRTKRIACIICRKRKLKCDGNKPSCGTCARLKHSCAYDEVRRKSGPKRGYVKELETRLAQVESLLKTTGSRNGTSGGTLHADAAFVQSPVDQVSQPDYMNMDLGVDCGDDMERAMNAAGLFQGHTTQEAIPNVMGDNSEDIGGLGNTFSWEMIGLGLDEPLPSQDVIDDLHQIYFEKLHAAVPVMHKYRYLAAMNLSPSMRPPVCLRYAMWCLAAGATDRYSDLHTHFYQRARKYVEIDEMRGHGEGCLSVAHTQAWALISFYEYKMMYFPRAWMSTGRSVRMAQMMGLHRMDGGQSDCKQVLPPPRDWIEREERRRTFWTVYCGDRYASICTGWPMTIDNKDILSNLPATEDAFERNTPQETLSLEETLSSEGDSFLSPFGGVIVMANLLGRNLIHVNQPGPDDRPFDLSGEFWKRHREMDNVLSKVSLSLPDHLRLPAGIRDPNIVFLNMEIHTSTICLHQAAISTATAHGVQDSTITESRSRCLVAATEISNIMRLISHIDITSNHPFMVYCVYVAARVLVQHQRTRPDDQASQSSLQFLVSVMRALKRKHPLAQSFLAQLDCDIQSGDIRTSSTQSEFSLNPCRFAEIVGGGKCPMPYDGDVRKPANQASDDLPRGHFHVMAQSMGGNGQESRQPTVSSINLATREQRTPQQRNPFRQTSQTQIQQCEWAVEIPHEPSDGPLLQRFETGMSSDQQTINSNQPTPNTSHHSSSNTSYSSPHLADDANPNCNLNGSADSHPAFFGGDNSFAGFTPPEDHSQYSLPGPAKADAGVGGYEPWRSNPVVGTPSAGTGLSPLGEGEWTQIMEGMGWDGGVLGQGLRQRNDG</sequence>
<feature type="domain" description="Zn(2)-C6 fungal-type" evidence="7">
    <location>
        <begin position="54"/>
        <end position="84"/>
    </location>
</feature>
<dbReference type="PANTHER" id="PTHR47338">
    <property type="entry name" value="ZN(II)2CYS6 TRANSCRIPTION FACTOR (EUROFUNG)-RELATED"/>
    <property type="match status" value="1"/>
</dbReference>
<name>A0A1W5D5C9_9LECA</name>
<comment type="subcellular location">
    <subcellularLocation>
        <location evidence="1">Nucleus</location>
    </subcellularLocation>
</comment>
<dbReference type="AlphaFoldDB" id="A0A1W5D5C9"/>
<organism evidence="8 9">
    <name type="scientific">Lasallia pustulata</name>
    <dbReference type="NCBI Taxonomy" id="136370"/>
    <lineage>
        <taxon>Eukaryota</taxon>
        <taxon>Fungi</taxon>
        <taxon>Dikarya</taxon>
        <taxon>Ascomycota</taxon>
        <taxon>Pezizomycotina</taxon>
        <taxon>Lecanoromycetes</taxon>
        <taxon>OSLEUM clade</taxon>
        <taxon>Umbilicariomycetidae</taxon>
        <taxon>Umbilicariales</taxon>
        <taxon>Umbilicariaceae</taxon>
        <taxon>Lasallia</taxon>
    </lineage>
</organism>
<dbReference type="GO" id="GO:0000981">
    <property type="term" value="F:DNA-binding transcription factor activity, RNA polymerase II-specific"/>
    <property type="evidence" value="ECO:0007669"/>
    <property type="project" value="InterPro"/>
</dbReference>
<dbReference type="InterPro" id="IPR050815">
    <property type="entry name" value="TF_fung"/>
</dbReference>
<proteinExistence type="predicted"/>
<dbReference type="InterPro" id="IPR001138">
    <property type="entry name" value="Zn2Cys6_DnaBD"/>
</dbReference>
<dbReference type="Proteomes" id="UP000192927">
    <property type="component" value="Unassembled WGS sequence"/>
</dbReference>
<evidence type="ECO:0000259" key="7">
    <source>
        <dbReference type="PROSITE" id="PS50048"/>
    </source>
</evidence>
<dbReference type="PROSITE" id="PS00463">
    <property type="entry name" value="ZN2_CY6_FUNGAL_1"/>
    <property type="match status" value="1"/>
</dbReference>
<dbReference type="GO" id="GO:0005634">
    <property type="term" value="C:nucleus"/>
    <property type="evidence" value="ECO:0007669"/>
    <property type="project" value="UniProtKB-SubCell"/>
</dbReference>
<dbReference type="GO" id="GO:0003677">
    <property type="term" value="F:DNA binding"/>
    <property type="evidence" value="ECO:0007669"/>
    <property type="project" value="InterPro"/>
</dbReference>
<dbReference type="Pfam" id="PF04082">
    <property type="entry name" value="Fungal_trans"/>
    <property type="match status" value="1"/>
</dbReference>
<feature type="region of interest" description="Disordered" evidence="6">
    <location>
        <begin position="797"/>
        <end position="849"/>
    </location>
</feature>
<keyword evidence="4" id="KW-0804">Transcription</keyword>
<feature type="region of interest" description="Disordered" evidence="6">
    <location>
        <begin position="1"/>
        <end position="46"/>
    </location>
</feature>
<feature type="compositionally biased region" description="Polar residues" evidence="6">
    <location>
        <begin position="743"/>
        <end position="752"/>
    </location>
</feature>
<accession>A0A1W5D5C9</accession>
<dbReference type="SMART" id="SM00066">
    <property type="entry name" value="GAL4"/>
    <property type="match status" value="1"/>
</dbReference>
<dbReference type="GO" id="GO:0008270">
    <property type="term" value="F:zinc ion binding"/>
    <property type="evidence" value="ECO:0007669"/>
    <property type="project" value="InterPro"/>
</dbReference>
<dbReference type="SMART" id="SM00906">
    <property type="entry name" value="Fungal_trans"/>
    <property type="match status" value="1"/>
</dbReference>
<dbReference type="InterPro" id="IPR007219">
    <property type="entry name" value="XnlR_reg_dom"/>
</dbReference>
<evidence type="ECO:0000313" key="9">
    <source>
        <dbReference type="Proteomes" id="UP000192927"/>
    </source>
</evidence>
<dbReference type="SUPFAM" id="SSF57701">
    <property type="entry name" value="Zn2/Cys6 DNA-binding domain"/>
    <property type="match status" value="1"/>
</dbReference>
<evidence type="ECO:0000256" key="5">
    <source>
        <dbReference type="ARBA" id="ARBA00023242"/>
    </source>
</evidence>
<evidence type="ECO:0000313" key="8">
    <source>
        <dbReference type="EMBL" id="SLM38172.1"/>
    </source>
</evidence>
<keyword evidence="5" id="KW-0539">Nucleus</keyword>
<dbReference type="InterPro" id="IPR036864">
    <property type="entry name" value="Zn2-C6_fun-type_DNA-bd_sf"/>
</dbReference>
<feature type="compositionally biased region" description="Low complexity" evidence="6">
    <location>
        <begin position="753"/>
        <end position="771"/>
    </location>
</feature>
<keyword evidence="2" id="KW-0479">Metal-binding</keyword>
<dbReference type="PANTHER" id="PTHR47338:SF10">
    <property type="entry name" value="TRANSCRIPTION FACTOR DOMAIN-CONTAINING PROTEIN-RELATED"/>
    <property type="match status" value="1"/>
</dbReference>
<keyword evidence="9" id="KW-1185">Reference proteome</keyword>
<protein>
    <submittedName>
        <fullName evidence="8">C6 transcription factor</fullName>
    </submittedName>
</protein>
<reference evidence="9" key="1">
    <citation type="submission" date="2017-03" db="EMBL/GenBank/DDBJ databases">
        <authorList>
            <person name="Sharma R."/>
            <person name="Thines M."/>
        </authorList>
    </citation>
    <scope>NUCLEOTIDE SEQUENCE [LARGE SCALE GENOMIC DNA]</scope>
</reference>
<dbReference type="Gene3D" id="4.10.240.10">
    <property type="entry name" value="Zn(2)-C6 fungal-type DNA-binding domain"/>
    <property type="match status" value="1"/>
</dbReference>
<dbReference type="Pfam" id="PF00172">
    <property type="entry name" value="Zn_clus"/>
    <property type="match status" value="1"/>
</dbReference>
<dbReference type="PROSITE" id="PS50048">
    <property type="entry name" value="ZN2_CY6_FUNGAL_2"/>
    <property type="match status" value="1"/>
</dbReference>
<evidence type="ECO:0000256" key="3">
    <source>
        <dbReference type="ARBA" id="ARBA00023015"/>
    </source>
</evidence>
<evidence type="ECO:0000256" key="2">
    <source>
        <dbReference type="ARBA" id="ARBA00022723"/>
    </source>
</evidence>
<dbReference type="CDD" id="cd12148">
    <property type="entry name" value="fungal_TF_MHR"/>
    <property type="match status" value="1"/>
</dbReference>
<feature type="region of interest" description="Disordered" evidence="6">
    <location>
        <begin position="695"/>
        <end position="714"/>
    </location>
</feature>
<feature type="region of interest" description="Disordered" evidence="6">
    <location>
        <begin position="743"/>
        <end position="783"/>
    </location>
</feature>
<keyword evidence="3" id="KW-0805">Transcription regulation</keyword>
<evidence type="ECO:0000256" key="6">
    <source>
        <dbReference type="SAM" id="MobiDB-lite"/>
    </source>
</evidence>
<evidence type="ECO:0000256" key="1">
    <source>
        <dbReference type="ARBA" id="ARBA00004123"/>
    </source>
</evidence>
<dbReference type="EMBL" id="FWEW01002291">
    <property type="protein sequence ID" value="SLM38172.1"/>
    <property type="molecule type" value="Genomic_DNA"/>
</dbReference>